<dbReference type="EMBL" id="ML978251">
    <property type="protein sequence ID" value="KAF2026025.1"/>
    <property type="molecule type" value="Genomic_DNA"/>
</dbReference>
<proteinExistence type="predicted"/>
<gene>
    <name evidence="1" type="ORF">EK21DRAFT_92751</name>
</gene>
<accession>A0A9P4LIA4</accession>
<evidence type="ECO:0000313" key="1">
    <source>
        <dbReference type="EMBL" id="KAF2026025.1"/>
    </source>
</evidence>
<evidence type="ECO:0000313" key="2">
    <source>
        <dbReference type="Proteomes" id="UP000799777"/>
    </source>
</evidence>
<dbReference type="OrthoDB" id="3801367at2759"/>
<sequence length="557" mass="64442">MDPDDWEPFQYGLIRRTTIPNNFIRNQSAIWCCDVQEGNMSVQCVFRRSAEPIKFRIPCKTGFAQFIIGSGNDDHAEGAWKLLKDWKVLDIEFYENVEVVMAFEAERKTKKGAQKLISSEVREHADLWVVFVSGFSNKLLRQLASLAESSSVCLAQRPNHADHAMQSDRRAYGEADTPMLATTSEHCKESSDMATNHDARRRNRMESDGRCHLLELPPEFADNEDSDLPIFTPQPRRRFKKELAWAERPWQFYGLTQTCRQLRAEHRPIWIQNLHIRLDVWQLDIFCQTFLLSAAEHTHRPKLIEIPWDGSSTYHAPELLSWLHFRTRHTFTSIAFVPEVVVEGGMPREEKCDYCVDMEESGRCRCCHDYDTSDCECDDPDMGYFEWIQGKEAEIEYASTVKVLLDNRNATWPKAIDDGAIIGCTFTSHCGSLLIFRIRYKDTFYHYVSDMQGAWDVLKSWGVFDLLRQNNMVFKLVFDKKQTAQMGDRKVTNTITRKCISVLVEKLREYLQIDSCRSQAFFKVREAVAESLLSARMQTIAAKKLGPRFVKTVTVTT</sequence>
<protein>
    <submittedName>
        <fullName evidence="1">Uncharacterized protein</fullName>
    </submittedName>
</protein>
<keyword evidence="2" id="KW-1185">Reference proteome</keyword>
<organism evidence="1 2">
    <name type="scientific">Setomelanomma holmii</name>
    <dbReference type="NCBI Taxonomy" id="210430"/>
    <lineage>
        <taxon>Eukaryota</taxon>
        <taxon>Fungi</taxon>
        <taxon>Dikarya</taxon>
        <taxon>Ascomycota</taxon>
        <taxon>Pezizomycotina</taxon>
        <taxon>Dothideomycetes</taxon>
        <taxon>Pleosporomycetidae</taxon>
        <taxon>Pleosporales</taxon>
        <taxon>Pleosporineae</taxon>
        <taxon>Phaeosphaeriaceae</taxon>
        <taxon>Setomelanomma</taxon>
    </lineage>
</organism>
<comment type="caution">
    <text evidence="1">The sequence shown here is derived from an EMBL/GenBank/DDBJ whole genome shotgun (WGS) entry which is preliminary data.</text>
</comment>
<reference evidence="1" key="1">
    <citation type="journal article" date="2020" name="Stud. Mycol.">
        <title>101 Dothideomycetes genomes: a test case for predicting lifestyles and emergence of pathogens.</title>
        <authorList>
            <person name="Haridas S."/>
            <person name="Albert R."/>
            <person name="Binder M."/>
            <person name="Bloem J."/>
            <person name="Labutti K."/>
            <person name="Salamov A."/>
            <person name="Andreopoulos B."/>
            <person name="Baker S."/>
            <person name="Barry K."/>
            <person name="Bills G."/>
            <person name="Bluhm B."/>
            <person name="Cannon C."/>
            <person name="Castanera R."/>
            <person name="Culley D."/>
            <person name="Daum C."/>
            <person name="Ezra D."/>
            <person name="Gonzalez J."/>
            <person name="Henrissat B."/>
            <person name="Kuo A."/>
            <person name="Liang C."/>
            <person name="Lipzen A."/>
            <person name="Lutzoni F."/>
            <person name="Magnuson J."/>
            <person name="Mondo S."/>
            <person name="Nolan M."/>
            <person name="Ohm R."/>
            <person name="Pangilinan J."/>
            <person name="Park H.-J."/>
            <person name="Ramirez L."/>
            <person name="Alfaro M."/>
            <person name="Sun H."/>
            <person name="Tritt A."/>
            <person name="Yoshinaga Y."/>
            <person name="Zwiers L.-H."/>
            <person name="Turgeon B."/>
            <person name="Goodwin S."/>
            <person name="Spatafora J."/>
            <person name="Crous P."/>
            <person name="Grigoriev I."/>
        </authorList>
    </citation>
    <scope>NUCLEOTIDE SEQUENCE</scope>
    <source>
        <strain evidence="1">CBS 110217</strain>
    </source>
</reference>
<name>A0A9P4LIA4_9PLEO</name>
<dbReference type="Proteomes" id="UP000799777">
    <property type="component" value="Unassembled WGS sequence"/>
</dbReference>
<dbReference type="AlphaFoldDB" id="A0A9P4LIA4"/>